<protein>
    <submittedName>
        <fullName evidence="1">Pilus assembly protein PilP</fullName>
    </submittedName>
</protein>
<dbReference type="EMBL" id="JAYDYW010000021">
    <property type="protein sequence ID" value="MEE1676320.1"/>
    <property type="molecule type" value="Genomic_DNA"/>
</dbReference>
<gene>
    <name evidence="1" type="ORF">SNR37_001930</name>
</gene>
<organism evidence="1 2">
    <name type="scientific">Agarivorans aestuarii</name>
    <dbReference type="NCBI Taxonomy" id="1563703"/>
    <lineage>
        <taxon>Bacteria</taxon>
        <taxon>Pseudomonadati</taxon>
        <taxon>Pseudomonadota</taxon>
        <taxon>Gammaproteobacteria</taxon>
        <taxon>Alteromonadales</taxon>
        <taxon>Alteromonadaceae</taxon>
        <taxon>Agarivorans</taxon>
    </lineage>
</organism>
<reference evidence="1 2" key="2">
    <citation type="submission" date="2023-12" db="EMBL/GenBank/DDBJ databases">
        <authorList>
            <consortium name="Cladostephus spongiosus"/>
            <person name="Lorente B."/>
            <person name="Cabral C."/>
            <person name="Frias J."/>
            <person name="Faria J."/>
            <person name="Toubarro D."/>
        </authorList>
    </citation>
    <scope>NUCLEOTIDE SEQUENCE [LARGE SCALE GENOMIC DNA]</scope>
    <source>
        <strain evidence="1 2">ZMCS4</strain>
    </source>
</reference>
<name>A0ABU7GAP5_9ALTE</name>
<accession>A0ABU7GAP5</accession>
<dbReference type="Pfam" id="PF04351">
    <property type="entry name" value="PilP"/>
    <property type="match status" value="1"/>
</dbReference>
<keyword evidence="2" id="KW-1185">Reference proteome</keyword>
<dbReference type="PROSITE" id="PS51257">
    <property type="entry name" value="PROKAR_LIPOPROTEIN"/>
    <property type="match status" value="1"/>
</dbReference>
<proteinExistence type="predicted"/>
<dbReference type="Gene3D" id="2.30.30.830">
    <property type="match status" value="1"/>
</dbReference>
<dbReference type="PIRSF" id="PIRSF016481">
    <property type="entry name" value="Pilus_assembly_PilP"/>
    <property type="match status" value="1"/>
</dbReference>
<evidence type="ECO:0000313" key="1">
    <source>
        <dbReference type="EMBL" id="MEE1676320.1"/>
    </source>
</evidence>
<sequence>MMRALAIGLTLLALFGCEGSKDDLQQYVMEVKARKVPVKEDVPEIKPFEHLAYQASERRNPFTSPAPEAADTALNTEKECSLAPNAERTKQALEQFSLSSLTMRGVLGDGPSLWALIEAPGGELYRVKEGYYLGLHHGVISKVSDQGLDIQEVVSDGEGCWNERTTQLSLSKADQ</sequence>
<evidence type="ECO:0000313" key="2">
    <source>
        <dbReference type="Proteomes" id="UP001310248"/>
    </source>
</evidence>
<dbReference type="Proteomes" id="UP001310248">
    <property type="component" value="Unassembled WGS sequence"/>
</dbReference>
<dbReference type="InterPro" id="IPR007446">
    <property type="entry name" value="PilP"/>
</dbReference>
<dbReference type="RefSeq" id="WP_329776990.1">
    <property type="nucleotide sequence ID" value="NZ_JAYDYW010000021.1"/>
</dbReference>
<comment type="caution">
    <text evidence="1">The sequence shown here is derived from an EMBL/GenBank/DDBJ whole genome shotgun (WGS) entry which is preliminary data.</text>
</comment>
<reference evidence="2" key="1">
    <citation type="submission" date="2023-07" db="EMBL/GenBank/DDBJ databases">
        <title>Draft genome sequence of Agarivorans aestuarii strain ZMCS4, a CAZymes producing bacteria isolated from the marine brown algae Clodostephus spongiosus.</title>
        <authorList>
            <person name="Lorente B."/>
            <person name="Cabral C."/>
            <person name="Frias J."/>
            <person name="Faria J."/>
            <person name="Toubarro D."/>
        </authorList>
    </citation>
    <scope>NUCLEOTIDE SEQUENCE [LARGE SCALE GENOMIC DNA]</scope>
    <source>
        <strain evidence="2">ZMCS4</strain>
    </source>
</reference>